<dbReference type="InterPro" id="IPR029063">
    <property type="entry name" value="SAM-dependent_MTases_sf"/>
</dbReference>
<dbReference type="EMBL" id="DVFZ01000098">
    <property type="protein sequence ID" value="HIQ83421.1"/>
    <property type="molecule type" value="Genomic_DNA"/>
</dbReference>
<dbReference type="Proteomes" id="UP000824260">
    <property type="component" value="Unassembled WGS sequence"/>
</dbReference>
<dbReference type="SUPFAM" id="SSF53335">
    <property type="entry name" value="S-adenosyl-L-methionine-dependent methyltransferases"/>
    <property type="match status" value="1"/>
</dbReference>
<evidence type="ECO:0000256" key="3">
    <source>
        <dbReference type="ARBA" id="ARBA00022747"/>
    </source>
</evidence>
<reference evidence="4" key="1">
    <citation type="submission" date="2020-10" db="EMBL/GenBank/DDBJ databases">
        <authorList>
            <person name="Gilroy R."/>
        </authorList>
    </citation>
    <scope>NUCLEOTIDE SEQUENCE</scope>
    <source>
        <strain evidence="4">ChiSjej6B24-2974</strain>
    </source>
</reference>
<dbReference type="Pfam" id="PF00145">
    <property type="entry name" value="DNA_methylase"/>
    <property type="match status" value="1"/>
</dbReference>
<dbReference type="GO" id="GO:0009307">
    <property type="term" value="P:DNA restriction-modification system"/>
    <property type="evidence" value="ECO:0007669"/>
    <property type="project" value="UniProtKB-KW"/>
</dbReference>
<evidence type="ECO:0000313" key="4">
    <source>
        <dbReference type="EMBL" id="HIQ83421.1"/>
    </source>
</evidence>
<evidence type="ECO:0000313" key="5">
    <source>
        <dbReference type="Proteomes" id="UP000824260"/>
    </source>
</evidence>
<keyword evidence="3" id="KW-0680">Restriction system</keyword>
<organism evidence="4 5">
    <name type="scientific">Candidatus Pullichristensenella stercorigallinarum</name>
    <dbReference type="NCBI Taxonomy" id="2840909"/>
    <lineage>
        <taxon>Bacteria</taxon>
        <taxon>Bacillati</taxon>
        <taxon>Bacillota</taxon>
        <taxon>Clostridia</taxon>
        <taxon>Candidatus Pullichristensenella</taxon>
    </lineage>
</organism>
<accession>A0A9D1CX38</accession>
<gene>
    <name evidence="4" type="ORF">IAA52_10015</name>
</gene>
<dbReference type="GO" id="GO:0008168">
    <property type="term" value="F:methyltransferase activity"/>
    <property type="evidence" value="ECO:0007669"/>
    <property type="project" value="UniProtKB-KW"/>
</dbReference>
<proteinExistence type="predicted"/>
<sequence>MKQQAYLAYALQGNGIDRADTAGCNGCGWKMDVGYTLNTIDRHAVCYQNTAGALCAADWRGPNRQYAASDKLVVDLLCTDARGNGDGQTCSTITGDHENRVTDYTTVIAYGGKRAETLDASYYKGAGARNGREREFIAEKQRGRRYIVRRLTPTECARLQGLPDCWAIPVHKSDMTDAEAAFWEGVRRTHAEAAGKRYKPFARRGQLVGWYNRLRTDSAEYKLYGNGIALPCAAFVLRGVAAVLKEEPPCK</sequence>
<keyword evidence="1 4" id="KW-0489">Methyltransferase</keyword>
<dbReference type="GO" id="GO:0032259">
    <property type="term" value="P:methylation"/>
    <property type="evidence" value="ECO:0007669"/>
    <property type="project" value="UniProtKB-KW"/>
</dbReference>
<keyword evidence="2" id="KW-0808">Transferase</keyword>
<name>A0A9D1CX38_9FIRM</name>
<dbReference type="Gene3D" id="3.90.120.30">
    <property type="match status" value="1"/>
</dbReference>
<reference evidence="4" key="2">
    <citation type="journal article" date="2021" name="PeerJ">
        <title>Extensive microbial diversity within the chicken gut microbiome revealed by metagenomics and culture.</title>
        <authorList>
            <person name="Gilroy R."/>
            <person name="Ravi A."/>
            <person name="Getino M."/>
            <person name="Pursley I."/>
            <person name="Horton D.L."/>
            <person name="Alikhan N.F."/>
            <person name="Baker D."/>
            <person name="Gharbi K."/>
            <person name="Hall N."/>
            <person name="Watson M."/>
            <person name="Adriaenssens E.M."/>
            <person name="Foster-Nyarko E."/>
            <person name="Jarju S."/>
            <person name="Secka A."/>
            <person name="Antonio M."/>
            <person name="Oren A."/>
            <person name="Chaudhuri R.R."/>
            <person name="La Ragione R."/>
            <person name="Hildebrand F."/>
            <person name="Pallen M.J."/>
        </authorList>
    </citation>
    <scope>NUCLEOTIDE SEQUENCE</scope>
    <source>
        <strain evidence="4">ChiSjej6B24-2974</strain>
    </source>
</reference>
<dbReference type="InterPro" id="IPR001525">
    <property type="entry name" value="C5_MeTfrase"/>
</dbReference>
<dbReference type="AlphaFoldDB" id="A0A9D1CX38"/>
<evidence type="ECO:0000256" key="1">
    <source>
        <dbReference type="ARBA" id="ARBA00022603"/>
    </source>
</evidence>
<comment type="caution">
    <text evidence="4">The sequence shown here is derived from an EMBL/GenBank/DDBJ whole genome shotgun (WGS) entry which is preliminary data.</text>
</comment>
<protein>
    <submittedName>
        <fullName evidence="4">DNA cytosine methyltransferase</fullName>
    </submittedName>
</protein>
<evidence type="ECO:0000256" key="2">
    <source>
        <dbReference type="ARBA" id="ARBA00022679"/>
    </source>
</evidence>